<dbReference type="PANTHER" id="PTHR35841">
    <property type="entry name" value="PHOSPHONATES-BINDING PERIPLASMIC PROTEIN"/>
    <property type="match status" value="1"/>
</dbReference>
<dbReference type="Gene3D" id="3.40.190.10">
    <property type="entry name" value="Periplasmic binding protein-like II"/>
    <property type="match status" value="2"/>
</dbReference>
<organism evidence="1 2">
    <name type="scientific">Hydrogenophaga palleronii</name>
    <dbReference type="NCBI Taxonomy" id="65655"/>
    <lineage>
        <taxon>Bacteria</taxon>
        <taxon>Pseudomonadati</taxon>
        <taxon>Pseudomonadota</taxon>
        <taxon>Betaproteobacteria</taxon>
        <taxon>Burkholderiales</taxon>
        <taxon>Comamonadaceae</taxon>
        <taxon>Hydrogenophaga</taxon>
    </lineage>
</organism>
<evidence type="ECO:0000313" key="2">
    <source>
        <dbReference type="Proteomes" id="UP001265700"/>
    </source>
</evidence>
<sequence>MTSKVFPAVGAGLNRRECLAAGAVLALAPRSLGAQSRAIRFGLTPVFLDDRVTLLRQWAQYLENEMGSAVTFVQFGSYAQVMDALRGGQLDLAWVCGYPYVLYRQELQLVTVPIWRDALVYQSYLIADKSSTVRTVDDLRERTFAYSDPLSNSGFLFVQHLLRHRKHDPASYFKRSFFTYSHRHVVDAVSQGLAEAGAVDGYVWETLAELSPAVTAQTRVMMRSPDFGFPPIVAPANTHRAVVARYASALKRMANHPDGQRVLKELRLDGFADATPGLFDSIANMAAHQRG</sequence>
<protein>
    <submittedName>
        <fullName evidence="1">Phosphonate transport system substrate-binding protein</fullName>
    </submittedName>
</protein>
<dbReference type="RefSeq" id="WP_310321981.1">
    <property type="nucleotide sequence ID" value="NZ_JAVDWU010000015.1"/>
</dbReference>
<name>A0ABU1WV37_9BURK</name>
<dbReference type="PANTHER" id="PTHR35841:SF1">
    <property type="entry name" value="PHOSPHONATES-BINDING PERIPLASMIC PROTEIN"/>
    <property type="match status" value="1"/>
</dbReference>
<gene>
    <name evidence="1" type="ORF">J2W49_004835</name>
</gene>
<dbReference type="Pfam" id="PF12974">
    <property type="entry name" value="Phosphonate-bd"/>
    <property type="match status" value="1"/>
</dbReference>
<dbReference type="SUPFAM" id="SSF53850">
    <property type="entry name" value="Periplasmic binding protein-like II"/>
    <property type="match status" value="1"/>
</dbReference>
<dbReference type="Proteomes" id="UP001265700">
    <property type="component" value="Unassembled WGS sequence"/>
</dbReference>
<keyword evidence="2" id="KW-1185">Reference proteome</keyword>
<proteinExistence type="predicted"/>
<reference evidence="1 2" key="1">
    <citation type="submission" date="2023-07" db="EMBL/GenBank/DDBJ databases">
        <title>Sorghum-associated microbial communities from plants grown in Nebraska, USA.</title>
        <authorList>
            <person name="Schachtman D."/>
        </authorList>
    </citation>
    <scope>NUCLEOTIDE SEQUENCE [LARGE SCALE GENOMIC DNA]</scope>
    <source>
        <strain evidence="1 2">4249</strain>
    </source>
</reference>
<evidence type="ECO:0000313" key="1">
    <source>
        <dbReference type="EMBL" id="MDR7152857.1"/>
    </source>
</evidence>
<accession>A0ABU1WV37</accession>
<dbReference type="EMBL" id="JAVDWU010000015">
    <property type="protein sequence ID" value="MDR7152857.1"/>
    <property type="molecule type" value="Genomic_DNA"/>
</dbReference>
<comment type="caution">
    <text evidence="1">The sequence shown here is derived from an EMBL/GenBank/DDBJ whole genome shotgun (WGS) entry which is preliminary data.</text>
</comment>
<dbReference type="CDD" id="cd13571">
    <property type="entry name" value="PBP2_PnhD_1"/>
    <property type="match status" value="1"/>
</dbReference>